<comment type="caution">
    <text evidence="5">The sequence shown here is derived from an EMBL/GenBank/DDBJ whole genome shotgun (WGS) entry which is preliminary data.</text>
</comment>
<reference evidence="5" key="1">
    <citation type="submission" date="2021-04" db="EMBL/GenBank/DDBJ databases">
        <title>Pseudonocardia sp. nov., isolated from sandy soil of mangrove forest.</title>
        <authorList>
            <person name="Zan Z."/>
            <person name="Huang R."/>
            <person name="Liu W."/>
        </authorList>
    </citation>
    <scope>NUCLEOTIDE SEQUENCE</scope>
    <source>
        <strain evidence="5">S2-4</strain>
    </source>
</reference>
<feature type="transmembrane region" description="Helical" evidence="2">
    <location>
        <begin position="1299"/>
        <end position="1324"/>
    </location>
</feature>
<sequence length="1415" mass="144630">MALLLEPPQVAPAPAAPPVRPVAGPSPSRVVHRMRLVAVCLGFVGLALWQQPGRIVPDTKLDLFVDPLAFLGRALRLWEPEGFSGQVQNQAYGYLFPMGPFFAMGDLLGMPVWVVQRLWWAALLSAAFLGVVALTGQLRVGTPATRIVAGLAYALAPRMVSSLGAVSIEVLPMALAPWVLVPLVAGTRGGSPRRAGAAAGLVVFCVGGVNAAATAAVLPLGALWLLTRAPGPRRRRLMLWWTVCTGLATAWWVVPLLLLGRYSPPFLDHIETAATTTAPGELAQALRGMTQWVAWLGTPAGPTWPAGSALLHETLPVLASVVLAALGLAALTRADLPHRRWLVLGALTGLVLLTAGHLAAAGPAFDGLAAGPLRAALDGALAPLRNVHKFDPVLRLPLAVGLAHVLGVALRAARRGRGARARAAAAVPVVAVLAVLGVATPALDGRLAASGSYLEVPGYWRDTAAALAALDPDGRALLLPGSSFGVYLWGSPADEPLQPLAESPWTVRNAVPLTPAGYIRMLDVVEDRLARGDGGAGLTAYLARAGISHLVVRNDLDAGTAGATRSALVHRALADSPGLNRIAAFGPPVNTGTALPGLVLDSGTDTPAPAVEVFAVAGPAPRASLTPLSQVRSVLGGPDAVGALAEREPWGTAPTVAADDPAVSTGAPVVVSDALVRRERTFGRIADAAGAALAPGDPLRLDAPARDYLLAGQEAQESSVRYSGGTPGASSSASDPDSIGGARVEHQPYAALDGDPTTAWRPAVLLGRESQWWEVALDAPVSAAAVTVTLDPRTVPSTPSRVRVRTDAGERVVPLERTADPQRLALPPGPTRTLRITADPSPGTIGGPRIGLAEVALPGVLVRRTLVTPTPDRAVSTYAFDTTPARAGCVVSAAGPVRCAPALVRGAEEPLGLDRAFTVAVPAEYDVAVTAVPRPGPALDALLAPPPAGPREWPRPGATASSSAVPDPRGGPVAAVDADPATTWTAAPDDPDPTLTLSWDRPLTVDHLRVVLPPGTPAAAPTAVTVSGGGQQWTVGLEPDGTARFAPITTDRLSLRFPLTAALTSFDPYTRGLEALGVGVAEVEVPGLGAPDPADPVEVPCGGGPTVRVDGRSTPTAVRTTVGDLRALRPVRVTPCGPTGTGPLAAGEHSFTATGPPTGSAAFTAVSATLTARGAAPTSANPQRPPTPTWDVEHREVRVPAREAPALLSVPENANPGWVATLDGVELAPTTVDGWQQGYVLPAGPAGTVALDFTPGTAYRAALLAGAFGVLAVLVLLVVPVRRAQPPPARPGRRRTGVVLVAVVATGVAGGVPALAALAVLAYLGGLVGDRRRRPLLGAVAAAGVLGCGLLLAATGMLPFGVEMPVWLGEPARQVLGAVAVGAVAAALLPVPAGARRRSGTSPRQRVISGRSSSR</sequence>
<keyword evidence="2" id="KW-1133">Transmembrane helix</keyword>
<feature type="transmembrane region" description="Helical" evidence="2">
    <location>
        <begin position="238"/>
        <end position="258"/>
    </location>
</feature>
<dbReference type="InterPro" id="IPR056997">
    <property type="entry name" value="CBM_AftD"/>
</dbReference>
<gene>
    <name evidence="5" type="ORF">KDL28_14035</name>
</gene>
<protein>
    <submittedName>
        <fullName evidence="5">DUF3367 domain-containing protein</fullName>
    </submittedName>
</protein>
<feature type="domain" description="Arabinofuranosyltransferase D third carbohydrate binding module" evidence="4">
    <location>
        <begin position="745"/>
        <end position="859"/>
    </location>
</feature>
<evidence type="ECO:0000259" key="3">
    <source>
        <dbReference type="Pfam" id="PF11847"/>
    </source>
</evidence>
<feature type="domain" description="Arabinofuranosyltransferase D third carbohydrate binding module" evidence="4">
    <location>
        <begin position="960"/>
        <end position="1088"/>
    </location>
</feature>
<feature type="region of interest" description="Disordered" evidence="1">
    <location>
        <begin position="940"/>
        <end position="976"/>
    </location>
</feature>
<dbReference type="Proteomes" id="UP001165283">
    <property type="component" value="Unassembled WGS sequence"/>
</dbReference>
<dbReference type="EMBL" id="JAGSOV010000033">
    <property type="protein sequence ID" value="MCO1656175.1"/>
    <property type="molecule type" value="Genomic_DNA"/>
</dbReference>
<evidence type="ECO:0000259" key="4">
    <source>
        <dbReference type="Pfam" id="PF24607"/>
    </source>
</evidence>
<evidence type="ECO:0000256" key="2">
    <source>
        <dbReference type="SAM" id="Phobius"/>
    </source>
</evidence>
<feature type="transmembrane region" description="Helical" evidence="2">
    <location>
        <begin position="201"/>
        <end position="226"/>
    </location>
</feature>
<feature type="transmembrane region" description="Helical" evidence="2">
    <location>
        <begin position="393"/>
        <end position="413"/>
    </location>
</feature>
<keyword evidence="6" id="KW-1185">Reference proteome</keyword>
<feature type="transmembrane region" description="Helical" evidence="2">
    <location>
        <begin position="159"/>
        <end position="181"/>
    </location>
</feature>
<evidence type="ECO:0000313" key="5">
    <source>
        <dbReference type="EMBL" id="MCO1656175.1"/>
    </source>
</evidence>
<name>A0ABT0ZZJ8_9PSEU</name>
<feature type="transmembrane region" description="Helical" evidence="2">
    <location>
        <begin position="1336"/>
        <end position="1355"/>
    </location>
</feature>
<dbReference type="InterPro" id="IPR021798">
    <property type="entry name" value="AftD_N"/>
</dbReference>
<keyword evidence="2" id="KW-0812">Transmembrane</keyword>
<dbReference type="SUPFAM" id="SSF49785">
    <property type="entry name" value="Galactose-binding domain-like"/>
    <property type="match status" value="2"/>
</dbReference>
<feature type="region of interest" description="Disordered" evidence="1">
    <location>
        <begin position="1395"/>
        <end position="1415"/>
    </location>
</feature>
<feature type="region of interest" description="Disordered" evidence="1">
    <location>
        <begin position="716"/>
        <end position="742"/>
    </location>
</feature>
<feature type="compositionally biased region" description="Low complexity" evidence="1">
    <location>
        <begin position="728"/>
        <end position="742"/>
    </location>
</feature>
<dbReference type="Gene3D" id="2.60.120.260">
    <property type="entry name" value="Galactose-binding domain-like"/>
    <property type="match status" value="2"/>
</dbReference>
<feature type="compositionally biased region" description="Polar residues" evidence="1">
    <location>
        <begin position="1400"/>
        <end position="1415"/>
    </location>
</feature>
<feature type="transmembrane region" description="Helical" evidence="2">
    <location>
        <begin position="1375"/>
        <end position="1395"/>
    </location>
</feature>
<organism evidence="5 6">
    <name type="scientific">Pseudonocardia humida</name>
    <dbReference type="NCBI Taxonomy" id="2800819"/>
    <lineage>
        <taxon>Bacteria</taxon>
        <taxon>Bacillati</taxon>
        <taxon>Actinomycetota</taxon>
        <taxon>Actinomycetes</taxon>
        <taxon>Pseudonocardiales</taxon>
        <taxon>Pseudonocardiaceae</taxon>
        <taxon>Pseudonocardia</taxon>
    </lineage>
</organism>
<dbReference type="Pfam" id="PF24607">
    <property type="entry name" value="CBM_AftD"/>
    <property type="match status" value="2"/>
</dbReference>
<feature type="domain" description="Alpha-(1-&gt;3)-arabinofuranosyltransferase N-terminal GT-C" evidence="3">
    <location>
        <begin position="46"/>
        <end position="704"/>
    </location>
</feature>
<proteinExistence type="predicted"/>
<evidence type="ECO:0000256" key="1">
    <source>
        <dbReference type="SAM" id="MobiDB-lite"/>
    </source>
</evidence>
<evidence type="ECO:0000313" key="6">
    <source>
        <dbReference type="Proteomes" id="UP001165283"/>
    </source>
</evidence>
<dbReference type="Pfam" id="PF11847">
    <property type="entry name" value="GT-C_AftD"/>
    <property type="match status" value="1"/>
</dbReference>
<accession>A0ABT0ZZJ8</accession>
<feature type="transmembrane region" description="Helical" evidence="2">
    <location>
        <begin position="314"/>
        <end position="334"/>
    </location>
</feature>
<feature type="transmembrane region" description="Helical" evidence="2">
    <location>
        <begin position="91"/>
        <end position="113"/>
    </location>
</feature>
<keyword evidence="2" id="KW-0472">Membrane</keyword>
<feature type="transmembrane region" description="Helical" evidence="2">
    <location>
        <begin position="341"/>
        <end position="360"/>
    </location>
</feature>
<feature type="transmembrane region" description="Helical" evidence="2">
    <location>
        <begin position="119"/>
        <end position="138"/>
    </location>
</feature>
<dbReference type="InterPro" id="IPR008979">
    <property type="entry name" value="Galactose-bd-like_sf"/>
</dbReference>
<feature type="transmembrane region" description="Helical" evidence="2">
    <location>
        <begin position="1261"/>
        <end position="1279"/>
    </location>
</feature>